<comment type="similarity">
    <text evidence="1">Belongs to the WEB family.</text>
</comment>
<evidence type="ECO:0000313" key="6">
    <source>
        <dbReference type="Proteomes" id="UP001370490"/>
    </source>
</evidence>
<evidence type="ECO:0000256" key="2">
    <source>
        <dbReference type="ARBA" id="ARBA00023054"/>
    </source>
</evidence>
<dbReference type="AlphaFoldDB" id="A0AAN8VYZ5"/>
<dbReference type="Pfam" id="PF05701">
    <property type="entry name" value="WEMBL"/>
    <property type="match status" value="2"/>
</dbReference>
<dbReference type="Proteomes" id="UP001370490">
    <property type="component" value="Unassembled WGS sequence"/>
</dbReference>
<organism evidence="5 6">
    <name type="scientific">Dillenia turbinata</name>
    <dbReference type="NCBI Taxonomy" id="194707"/>
    <lineage>
        <taxon>Eukaryota</taxon>
        <taxon>Viridiplantae</taxon>
        <taxon>Streptophyta</taxon>
        <taxon>Embryophyta</taxon>
        <taxon>Tracheophyta</taxon>
        <taxon>Spermatophyta</taxon>
        <taxon>Magnoliopsida</taxon>
        <taxon>eudicotyledons</taxon>
        <taxon>Gunneridae</taxon>
        <taxon>Pentapetalae</taxon>
        <taxon>Dilleniales</taxon>
        <taxon>Dilleniaceae</taxon>
        <taxon>Dillenia</taxon>
    </lineage>
</organism>
<name>A0AAN8VYZ5_9MAGN</name>
<dbReference type="PANTHER" id="PTHR32054:SF4">
    <property type="entry name" value="OS07G0677900 PROTEIN"/>
    <property type="match status" value="1"/>
</dbReference>
<feature type="coiled-coil region" evidence="3">
    <location>
        <begin position="211"/>
        <end position="259"/>
    </location>
</feature>
<evidence type="ECO:0000256" key="1">
    <source>
        <dbReference type="ARBA" id="ARBA00005485"/>
    </source>
</evidence>
<feature type="compositionally biased region" description="Basic residues" evidence="4">
    <location>
        <begin position="448"/>
        <end position="470"/>
    </location>
</feature>
<comment type="caution">
    <text evidence="5">The sequence shown here is derived from an EMBL/GenBank/DDBJ whole genome shotgun (WGS) entry which is preliminary data.</text>
</comment>
<dbReference type="PANTHER" id="PTHR32054">
    <property type="entry name" value="HEAVY CHAIN, PUTATIVE, EXPRESSED-RELATED-RELATED"/>
    <property type="match status" value="1"/>
</dbReference>
<dbReference type="GO" id="GO:0009904">
    <property type="term" value="P:chloroplast accumulation movement"/>
    <property type="evidence" value="ECO:0007669"/>
    <property type="project" value="TreeGrafter"/>
</dbReference>
<dbReference type="Gene3D" id="1.10.287.1490">
    <property type="match status" value="1"/>
</dbReference>
<evidence type="ECO:0000256" key="3">
    <source>
        <dbReference type="SAM" id="Coils"/>
    </source>
</evidence>
<proteinExistence type="inferred from homology"/>
<reference evidence="5 6" key="1">
    <citation type="submission" date="2023-12" db="EMBL/GenBank/DDBJ databases">
        <title>A high-quality genome assembly for Dillenia turbinata (Dilleniales).</title>
        <authorList>
            <person name="Chanderbali A."/>
        </authorList>
    </citation>
    <scope>NUCLEOTIDE SEQUENCE [LARGE SCALE GENOMIC DNA]</scope>
    <source>
        <strain evidence="5">LSX21</strain>
        <tissue evidence="5">Leaf</tissue>
    </source>
</reference>
<evidence type="ECO:0000256" key="4">
    <source>
        <dbReference type="SAM" id="MobiDB-lite"/>
    </source>
</evidence>
<gene>
    <name evidence="5" type="ORF">RJ641_024490</name>
</gene>
<accession>A0AAN8VYZ5</accession>
<keyword evidence="2 3" id="KW-0175">Coiled coil</keyword>
<protein>
    <submittedName>
        <fullName evidence="5">WEB family</fullName>
    </submittedName>
</protein>
<feature type="region of interest" description="Disordered" evidence="4">
    <location>
        <begin position="533"/>
        <end position="556"/>
    </location>
</feature>
<feature type="region of interest" description="Disordered" evidence="4">
    <location>
        <begin position="444"/>
        <end position="472"/>
    </location>
</feature>
<dbReference type="EMBL" id="JBAMMX010000003">
    <property type="protein sequence ID" value="KAK6943388.1"/>
    <property type="molecule type" value="Genomic_DNA"/>
</dbReference>
<dbReference type="InterPro" id="IPR008545">
    <property type="entry name" value="Web"/>
</dbReference>
<evidence type="ECO:0000313" key="5">
    <source>
        <dbReference type="EMBL" id="KAK6943388.1"/>
    </source>
</evidence>
<sequence>MAENSRTLEMGDKQRADLGAKMRIYYCDRHPVGECGDLKKNAAIRGEIDSSAPFESVKEAVNRFGGIGFWRPNKSFDAENELDEVDIAKVEEQASQLAKDLHAKERETLDVLKELGSTKMIVEALKSKLLKESAEAGAVPKTNTNDKNITLFVQESEKEIHENPVSDHQDCKGETFMLPSSAPGLILMELRQAKLNLTRTTNDLTDIRASVETFNKKIQKERTALEKTRERLTQNSSKISSLEDKINQTRTKLLVAKEAEAKCVPDNPMDISRELHQLHSEAEQFKKMGEAAKSEILKAMSDIEHTKTRIKTAEISLVAAKKMKDAARAAEAVALAEIKALKRGEKSSRGSQQKSDGITLSFEEYNALTSKAREAEEHSKKRVVDAMLQVDEVNISKVDILRKVEEATEEIRTSKKALEEALSRVESANRGKLAVEEALRKWRSQNSQRRRSLHNSTKFKHSPSSHHRRDSRVIDVNGLNMVSDGSVPVLRPTMSIGQILSRKLLVPDEFETRMPVEKRAARQKVSLGQMLSGRSGELNYPMKAEKDSGQKHSAKRKKIGFAKFSILVSKQKKKQKKPTTNLRQRSG</sequence>
<dbReference type="GO" id="GO:0009903">
    <property type="term" value="P:chloroplast avoidance movement"/>
    <property type="evidence" value="ECO:0007669"/>
    <property type="project" value="TreeGrafter"/>
</dbReference>
<keyword evidence="6" id="KW-1185">Reference proteome</keyword>
<dbReference type="GO" id="GO:0005829">
    <property type="term" value="C:cytosol"/>
    <property type="evidence" value="ECO:0007669"/>
    <property type="project" value="TreeGrafter"/>
</dbReference>